<sequence length="299" mass="31719">MTNLDERLTDRLHALVDGEPDSAAPTDLLLDRGRRARRRRTGTLAGGTLALLTLGAVGAGTLVPGPAPDRPGATAGAATPATVAGSSAPAADAPRMELAAAVAATESTSYRITVRRVFPDGPQLTTGAFDPAARNGYLHTSYGRAGFREERLIDGMYFVGEAGVDRKVHWEQQGKRTFLPFDVAMGGALSASAEQDGLLRVLTRSGGTVTRTGNRTYHFSVEPSGKDTGFDAALESETVVGDVTLDAQHRIAALDYELTLVWNKNGKVSPPSRLRVTTTFSDYGTPVRVQRPTEATVVR</sequence>
<evidence type="ECO:0000256" key="1">
    <source>
        <dbReference type="SAM" id="MobiDB-lite"/>
    </source>
</evidence>
<accession>A0A1A9A2M1</accession>
<feature type="region of interest" description="Disordered" evidence="1">
    <location>
        <begin position="63"/>
        <end position="90"/>
    </location>
</feature>
<dbReference type="EMBL" id="LT594323">
    <property type="protein sequence ID" value="SBT50441.1"/>
    <property type="molecule type" value="Genomic_DNA"/>
</dbReference>
<name>A0A1A9A2M1_9ACTN</name>
<keyword evidence="4" id="KW-1185">Reference proteome</keyword>
<keyword evidence="2" id="KW-0472">Membrane</keyword>
<evidence type="ECO:0000256" key="2">
    <source>
        <dbReference type="SAM" id="Phobius"/>
    </source>
</evidence>
<dbReference type="OrthoDB" id="3372861at2"/>
<protein>
    <submittedName>
        <fullName evidence="3">Uncharacterized protein</fullName>
    </submittedName>
</protein>
<evidence type="ECO:0000313" key="3">
    <source>
        <dbReference type="EMBL" id="SBT50441.1"/>
    </source>
</evidence>
<dbReference type="PATRIC" id="fig|261654.4.peg.4841"/>
<reference evidence="4" key="1">
    <citation type="submission" date="2016-06" db="EMBL/GenBank/DDBJ databases">
        <authorList>
            <person name="Varghese N."/>
            <person name="Submissions Spin"/>
        </authorList>
    </citation>
    <scope>NUCLEOTIDE SEQUENCE [LARGE SCALE GENOMIC DNA]</scope>
    <source>
        <strain evidence="4">DSM 44815</strain>
    </source>
</reference>
<keyword evidence="2" id="KW-1133">Transmembrane helix</keyword>
<keyword evidence="2" id="KW-0812">Transmembrane</keyword>
<dbReference type="Gene3D" id="2.50.20.20">
    <property type="match status" value="1"/>
</dbReference>
<proteinExistence type="predicted"/>
<dbReference type="RefSeq" id="WP_091668250.1">
    <property type="nucleotide sequence ID" value="NZ_LT594323.1"/>
</dbReference>
<dbReference type="STRING" id="261654.GA0070611_4774"/>
<gene>
    <name evidence="3" type="ORF">GA0070611_4774</name>
</gene>
<feature type="transmembrane region" description="Helical" evidence="2">
    <location>
        <begin position="42"/>
        <end position="63"/>
    </location>
</feature>
<evidence type="ECO:0000313" key="4">
    <source>
        <dbReference type="Proteomes" id="UP000199385"/>
    </source>
</evidence>
<dbReference type="Proteomes" id="UP000199385">
    <property type="component" value="Chromosome I"/>
</dbReference>
<organism evidence="3 4">
    <name type="scientific">Micromonospora auratinigra</name>
    <dbReference type="NCBI Taxonomy" id="261654"/>
    <lineage>
        <taxon>Bacteria</taxon>
        <taxon>Bacillati</taxon>
        <taxon>Actinomycetota</taxon>
        <taxon>Actinomycetes</taxon>
        <taxon>Micromonosporales</taxon>
        <taxon>Micromonosporaceae</taxon>
        <taxon>Micromonospora</taxon>
    </lineage>
</organism>
<dbReference type="AlphaFoldDB" id="A0A1A9A2M1"/>